<dbReference type="SUPFAM" id="SSF50475">
    <property type="entry name" value="FMN-binding split barrel"/>
    <property type="match status" value="2"/>
</dbReference>
<protein>
    <recommendedName>
        <fullName evidence="1">Pyridoxamine 5'-phosphate oxidase N-terminal domain-containing protein</fullName>
    </recommendedName>
</protein>
<dbReference type="Proteomes" id="UP000059542">
    <property type="component" value="Chromosome"/>
</dbReference>
<evidence type="ECO:0000313" key="2">
    <source>
        <dbReference type="EMBL" id="ALW84984.1"/>
    </source>
</evidence>
<reference evidence="2 3" key="1">
    <citation type="submission" date="2015-12" db="EMBL/GenBank/DDBJ databases">
        <authorList>
            <person name="Shamseldin A."/>
            <person name="Moawad H."/>
            <person name="Abd El-Rahim W.M."/>
            <person name="Sadowsky M.J."/>
        </authorList>
    </citation>
    <scope>NUCLEOTIDE SEQUENCE [LARGE SCALE GENOMIC DNA]</scope>
    <source>
        <strain evidence="2 3">DG5B</strain>
    </source>
</reference>
<dbReference type="Gene3D" id="2.30.110.10">
    <property type="entry name" value="Electron Transport, Fmn-binding Protein, Chain A"/>
    <property type="match status" value="2"/>
</dbReference>
<dbReference type="PANTHER" id="PTHR42815:SF2">
    <property type="entry name" value="FAD-BINDING, PUTATIVE (AFU_ORTHOLOGUE AFUA_6G07600)-RELATED"/>
    <property type="match status" value="1"/>
</dbReference>
<proteinExistence type="predicted"/>
<keyword evidence="3" id="KW-1185">Reference proteome</keyword>
<dbReference type="STRING" id="1411621.AUC43_07690"/>
<dbReference type="PANTHER" id="PTHR42815">
    <property type="entry name" value="FAD-BINDING, PUTATIVE (AFU_ORTHOLOGUE AFUA_6G07600)-RELATED"/>
    <property type="match status" value="1"/>
</dbReference>
<dbReference type="Pfam" id="PF01243">
    <property type="entry name" value="PNPOx_N"/>
    <property type="match status" value="1"/>
</dbReference>
<evidence type="ECO:0000313" key="3">
    <source>
        <dbReference type="Proteomes" id="UP000059542"/>
    </source>
</evidence>
<sequence>MQQRLGEVPVADRHAPAIRPTIPASVAAQLRQQPLVIASSLDATGRVWTSAVQGTPGFARSSHPTQLALDLALAVPAREDVLWANLARHPAVSLLFIDFPTKWRFRVNGRARATAPGWVVDIDQAFLNCPKYLADHLAALPGAGVVSVAPRTAGPGAPPDLAAWLRRADSFFVGSSDGAQALDTAYRGGPAGFVQFEAAGSLLVPDYAGNSMYNSLGNFALCDAAGLLFLDPTAGRALQLTGRAELLWSESTGPVAPTGGPGRHWRFTPEAWVEAPLPAALPFC</sequence>
<name>A0A0U4C465_9BACT</name>
<dbReference type="InterPro" id="IPR012349">
    <property type="entry name" value="Split_barrel_FMN-bd"/>
</dbReference>
<organism evidence="2 3">
    <name type="scientific">Hymenobacter sedentarius</name>
    <dbReference type="NCBI Taxonomy" id="1411621"/>
    <lineage>
        <taxon>Bacteria</taxon>
        <taxon>Pseudomonadati</taxon>
        <taxon>Bacteroidota</taxon>
        <taxon>Cytophagia</taxon>
        <taxon>Cytophagales</taxon>
        <taxon>Hymenobacteraceae</taxon>
        <taxon>Hymenobacter</taxon>
    </lineage>
</organism>
<feature type="domain" description="Pyridoxamine 5'-phosphate oxidase N-terminal" evidence="1">
    <location>
        <begin position="24"/>
        <end position="113"/>
    </location>
</feature>
<dbReference type="AlphaFoldDB" id="A0A0U4C465"/>
<dbReference type="EMBL" id="CP013909">
    <property type="protein sequence ID" value="ALW84984.1"/>
    <property type="molecule type" value="Genomic_DNA"/>
</dbReference>
<accession>A0A0U4C465</accession>
<dbReference type="KEGG" id="hyg:AUC43_07690"/>
<gene>
    <name evidence="2" type="ORF">AUC43_07690</name>
</gene>
<dbReference type="InterPro" id="IPR011576">
    <property type="entry name" value="Pyridox_Oxase_N"/>
</dbReference>
<evidence type="ECO:0000259" key="1">
    <source>
        <dbReference type="Pfam" id="PF01243"/>
    </source>
</evidence>